<dbReference type="PANTHER" id="PTHR43381:SF4">
    <property type="entry name" value="EUKARYOTIC TRANSLATION INITIATION FACTOR 5B"/>
    <property type="match status" value="1"/>
</dbReference>
<dbReference type="Pfam" id="PF14578">
    <property type="entry name" value="GTP_EFTU_D4"/>
    <property type="match status" value="1"/>
</dbReference>
<sequence length="129" mass="14631">KRSDYAVILAFDIPIDREAQEVANEYNVQIFSSNIIYHLLDEFTAHIEKYRAAVREEMKRKCVMPAICRVMPNCIFHTHDPVIVGLRVEAGFLVPGTPVCIPAKSGKPMDIGIVDTIQFKEKTIDRANQ</sequence>
<reference evidence="5 6" key="1">
    <citation type="journal article" date="2018" name="PLoS ONE">
        <title>The draft genome of Kipferlia bialata reveals reductive genome evolution in fornicate parasites.</title>
        <authorList>
            <person name="Tanifuji G."/>
            <person name="Takabayashi S."/>
            <person name="Kume K."/>
            <person name="Takagi M."/>
            <person name="Nakayama T."/>
            <person name="Kamikawa R."/>
            <person name="Inagaki Y."/>
            <person name="Hashimoto T."/>
        </authorList>
    </citation>
    <scope>NUCLEOTIDE SEQUENCE [LARGE SCALE GENOMIC DNA]</scope>
    <source>
        <strain evidence="5">NY0173</strain>
    </source>
</reference>
<dbReference type="AlphaFoldDB" id="A0A9K3DAL3"/>
<evidence type="ECO:0000259" key="4">
    <source>
        <dbReference type="Pfam" id="PF14578"/>
    </source>
</evidence>
<evidence type="ECO:0008006" key="7">
    <source>
        <dbReference type="Google" id="ProtNLM"/>
    </source>
</evidence>
<dbReference type="InterPro" id="IPR015760">
    <property type="entry name" value="TIF_IF2"/>
</dbReference>
<dbReference type="GO" id="GO:0003743">
    <property type="term" value="F:translation initiation factor activity"/>
    <property type="evidence" value="ECO:0007669"/>
    <property type="project" value="TreeGrafter"/>
</dbReference>
<keyword evidence="6" id="KW-1185">Reference proteome</keyword>
<name>A0A9K3DAL3_9EUKA</name>
<accession>A0A9K3DAL3</accession>
<evidence type="ECO:0000256" key="2">
    <source>
        <dbReference type="ARBA" id="ARBA00023134"/>
    </source>
</evidence>
<organism evidence="5 6">
    <name type="scientific">Kipferlia bialata</name>
    <dbReference type="NCBI Taxonomy" id="797122"/>
    <lineage>
        <taxon>Eukaryota</taxon>
        <taxon>Metamonada</taxon>
        <taxon>Carpediemonas-like organisms</taxon>
        <taxon>Kipferlia</taxon>
    </lineage>
</organism>
<dbReference type="Gene3D" id="2.40.30.10">
    <property type="entry name" value="Translation factors"/>
    <property type="match status" value="1"/>
</dbReference>
<dbReference type="Pfam" id="PF11987">
    <property type="entry name" value="IF-2"/>
    <property type="match status" value="1"/>
</dbReference>
<dbReference type="InterPro" id="IPR023115">
    <property type="entry name" value="TIF_IF2_dom3"/>
</dbReference>
<proteinExistence type="predicted"/>
<evidence type="ECO:0000256" key="1">
    <source>
        <dbReference type="ARBA" id="ARBA00022741"/>
    </source>
</evidence>
<comment type="caution">
    <text evidence="5">The sequence shown here is derived from an EMBL/GenBank/DDBJ whole genome shotgun (WGS) entry which is preliminary data.</text>
</comment>
<feature type="non-terminal residue" evidence="5">
    <location>
        <position position="1"/>
    </location>
</feature>
<dbReference type="OrthoDB" id="4928at2759"/>
<evidence type="ECO:0000259" key="3">
    <source>
        <dbReference type="Pfam" id="PF11987"/>
    </source>
</evidence>
<dbReference type="GO" id="GO:0005739">
    <property type="term" value="C:mitochondrion"/>
    <property type="evidence" value="ECO:0007669"/>
    <property type="project" value="TreeGrafter"/>
</dbReference>
<dbReference type="Gene3D" id="3.40.50.10050">
    <property type="entry name" value="Translation initiation factor IF- 2, domain 3"/>
    <property type="match status" value="1"/>
</dbReference>
<dbReference type="SUPFAM" id="SSF52156">
    <property type="entry name" value="Initiation factor IF2/eIF5b, domain 3"/>
    <property type="match status" value="1"/>
</dbReference>
<evidence type="ECO:0000313" key="6">
    <source>
        <dbReference type="Proteomes" id="UP000265618"/>
    </source>
</evidence>
<dbReference type="SUPFAM" id="SSF50447">
    <property type="entry name" value="Translation proteins"/>
    <property type="match status" value="1"/>
</dbReference>
<protein>
    <recommendedName>
        <fullName evidence="7">Translation initiation factor IF- 2 domain-containing protein</fullName>
    </recommendedName>
</protein>
<dbReference type="PANTHER" id="PTHR43381">
    <property type="entry name" value="TRANSLATION INITIATION FACTOR IF-2-RELATED"/>
    <property type="match status" value="1"/>
</dbReference>
<dbReference type="Proteomes" id="UP000265618">
    <property type="component" value="Unassembled WGS sequence"/>
</dbReference>
<evidence type="ECO:0000313" key="5">
    <source>
        <dbReference type="EMBL" id="GIQ92223.1"/>
    </source>
</evidence>
<dbReference type="EMBL" id="BDIP01009221">
    <property type="protein sequence ID" value="GIQ92223.1"/>
    <property type="molecule type" value="Genomic_DNA"/>
</dbReference>
<dbReference type="InterPro" id="IPR009000">
    <property type="entry name" value="Transl_B-barrel_sf"/>
</dbReference>
<keyword evidence="2" id="KW-0342">GTP-binding</keyword>
<feature type="non-terminal residue" evidence="5">
    <location>
        <position position="129"/>
    </location>
</feature>
<gene>
    <name evidence="5" type="ORF">KIPB_015869</name>
</gene>
<dbReference type="InterPro" id="IPR029459">
    <property type="entry name" value="EFTU-type"/>
</dbReference>
<feature type="domain" description="Translation initiation factor IF- 2" evidence="3">
    <location>
        <begin position="4"/>
        <end position="43"/>
    </location>
</feature>
<dbReference type="GO" id="GO:0005525">
    <property type="term" value="F:GTP binding"/>
    <property type="evidence" value="ECO:0007669"/>
    <property type="project" value="UniProtKB-KW"/>
</dbReference>
<dbReference type="InterPro" id="IPR036925">
    <property type="entry name" value="TIF_IF2_dom3_sf"/>
</dbReference>
<keyword evidence="1" id="KW-0547">Nucleotide-binding</keyword>
<feature type="domain" description="Elongation factor Tu-type" evidence="4">
    <location>
        <begin position="65"/>
        <end position="128"/>
    </location>
</feature>